<dbReference type="HOGENOM" id="CLU_3395218_0_0_9"/>
<gene>
    <name evidence="1" type="ORF">BTDB27_002530</name>
</gene>
<reference evidence="1" key="1">
    <citation type="submission" date="2014-01" db="EMBL/GenBank/DDBJ databases">
        <title>Draft genome sequence of highly nematicidal Bacillus thuringiensis DB27.</title>
        <authorList>
            <person name="Iatsenko I."/>
            <person name="Pickard D."/>
            <person name="Corton C."/>
            <person name="Dougan G."/>
            <person name="Sommer R.J."/>
        </authorList>
    </citation>
    <scope>NUCLEOTIDE SEQUENCE [LARGE SCALE GENOMIC DNA]</scope>
    <source>
        <strain evidence="1">DB27</strain>
    </source>
</reference>
<name>W8Y448_BACTU</name>
<evidence type="ECO:0000313" key="1">
    <source>
        <dbReference type="EMBL" id="CDN36188.1"/>
    </source>
</evidence>
<dbReference type="EMBL" id="HG810017">
    <property type="protein sequence ID" value="CDN36188.1"/>
    <property type="molecule type" value="Genomic_DNA"/>
</dbReference>
<proteinExistence type="predicted"/>
<sequence length="31" mass="3705">MQLIIQVADLRAKCFNVVVIMYIRKIYFLDS</sequence>
<reference evidence="1" key="2">
    <citation type="submission" date="2014-01" db="EMBL/GenBank/DDBJ databases">
        <authorList>
            <person name="Aslett M."/>
        </authorList>
    </citation>
    <scope>NUCLEOTIDE SEQUENCE [LARGE SCALE GENOMIC DNA]</scope>
    <source>
        <strain evidence="1">DB27</strain>
    </source>
</reference>
<accession>W8Y448</accession>
<dbReference type="AlphaFoldDB" id="W8Y448"/>
<dbReference type="Proteomes" id="UP000030682">
    <property type="component" value="Unassembled WGS sequence"/>
</dbReference>
<organism evidence="1">
    <name type="scientific">Bacillus thuringiensis DB27</name>
    <dbReference type="NCBI Taxonomy" id="1431339"/>
    <lineage>
        <taxon>Bacteria</taxon>
        <taxon>Bacillati</taxon>
        <taxon>Bacillota</taxon>
        <taxon>Bacilli</taxon>
        <taxon>Bacillales</taxon>
        <taxon>Bacillaceae</taxon>
        <taxon>Bacillus</taxon>
        <taxon>Bacillus cereus group</taxon>
    </lineage>
</organism>
<protein>
    <submittedName>
        <fullName evidence="1">Uncharacterized protein</fullName>
    </submittedName>
</protein>